<dbReference type="AlphaFoldDB" id="A0A7K1RDZ4"/>
<name>A0A7K1RDZ4_AGRVI</name>
<sequence length="155" mass="18195">MKQRNVKKISKMKAVKQQFHDRIEPLFMSWGLSQHPNKRSYFGASDHGFHYDFADVRDLSDVKLATFNIFQPYASLRIEGYRLGSFDDNIEDLPILLGIVKGSFVLRRNWAIWRPLDVTFSLRSHIEPSEIPQKAEALIDDVFKHIGKLHRYLYD</sequence>
<dbReference type="EMBL" id="WPHU01000003">
    <property type="protein sequence ID" value="MVA56222.1"/>
    <property type="molecule type" value="Genomic_DNA"/>
</dbReference>
<evidence type="ECO:0000313" key="1">
    <source>
        <dbReference type="EMBL" id="MVA56222.1"/>
    </source>
</evidence>
<evidence type="ECO:0008006" key="3">
    <source>
        <dbReference type="Google" id="ProtNLM"/>
    </source>
</evidence>
<evidence type="ECO:0000313" key="2">
    <source>
        <dbReference type="Proteomes" id="UP000440716"/>
    </source>
</evidence>
<reference evidence="1 2" key="1">
    <citation type="submission" date="2019-12" db="EMBL/GenBank/DDBJ databases">
        <title>Whole-genome sequencing of Allorhizobium vitis.</title>
        <authorList>
            <person name="Gan H.M."/>
            <person name="Szegedi E."/>
            <person name="Burr T."/>
            <person name="Savka M.A."/>
        </authorList>
    </citation>
    <scope>NUCLEOTIDE SEQUENCE [LARGE SCALE GENOMIC DNA]</scope>
    <source>
        <strain evidence="1 2">CG415</strain>
    </source>
</reference>
<protein>
    <recommendedName>
        <fullName evidence="3">DUF4304 domain-containing protein</fullName>
    </recommendedName>
</protein>
<dbReference type="Proteomes" id="UP000440716">
    <property type="component" value="Unassembled WGS sequence"/>
</dbReference>
<dbReference type="RefSeq" id="WP_156535671.1">
    <property type="nucleotide sequence ID" value="NZ_WPHI01000021.1"/>
</dbReference>
<gene>
    <name evidence="1" type="ORF">GOZ88_08850</name>
</gene>
<comment type="caution">
    <text evidence="1">The sequence shown here is derived from an EMBL/GenBank/DDBJ whole genome shotgun (WGS) entry which is preliminary data.</text>
</comment>
<accession>A0A7K1RDZ4</accession>
<organism evidence="1 2">
    <name type="scientific">Agrobacterium vitis</name>
    <name type="common">Rhizobium vitis</name>
    <dbReference type="NCBI Taxonomy" id="373"/>
    <lineage>
        <taxon>Bacteria</taxon>
        <taxon>Pseudomonadati</taxon>
        <taxon>Pseudomonadota</taxon>
        <taxon>Alphaproteobacteria</taxon>
        <taxon>Hyphomicrobiales</taxon>
        <taxon>Rhizobiaceae</taxon>
        <taxon>Rhizobium/Agrobacterium group</taxon>
        <taxon>Agrobacterium</taxon>
    </lineage>
</organism>
<proteinExistence type="predicted"/>